<organism evidence="1 2">
    <name type="scientific">Nocardia bhagyanarayanae</name>
    <dbReference type="NCBI Taxonomy" id="1215925"/>
    <lineage>
        <taxon>Bacteria</taxon>
        <taxon>Bacillati</taxon>
        <taxon>Actinomycetota</taxon>
        <taxon>Actinomycetes</taxon>
        <taxon>Mycobacteriales</taxon>
        <taxon>Nocardiaceae</taxon>
        <taxon>Nocardia</taxon>
    </lineage>
</organism>
<gene>
    <name evidence="1" type="ORF">FB390_3697</name>
</gene>
<accession>A0A543FDX5</accession>
<evidence type="ECO:0000313" key="1">
    <source>
        <dbReference type="EMBL" id="TQM32027.1"/>
    </source>
</evidence>
<comment type="caution">
    <text evidence="1">The sequence shown here is derived from an EMBL/GenBank/DDBJ whole genome shotgun (WGS) entry which is preliminary data.</text>
</comment>
<protein>
    <submittedName>
        <fullName evidence="1">Uncharacterized protein</fullName>
    </submittedName>
</protein>
<dbReference type="EMBL" id="VFPG01000001">
    <property type="protein sequence ID" value="TQM32027.1"/>
    <property type="molecule type" value="Genomic_DNA"/>
</dbReference>
<proteinExistence type="predicted"/>
<sequence>MIAMMMPGMCMQMMDMFMGLLNMLPGMPMMM</sequence>
<dbReference type="AlphaFoldDB" id="A0A543FDX5"/>
<keyword evidence="2" id="KW-1185">Reference proteome</keyword>
<reference evidence="1 2" key="1">
    <citation type="submission" date="2019-06" db="EMBL/GenBank/DDBJ databases">
        <title>Sequencing the genomes of 1000 actinobacteria strains.</title>
        <authorList>
            <person name="Klenk H.-P."/>
        </authorList>
    </citation>
    <scope>NUCLEOTIDE SEQUENCE [LARGE SCALE GENOMIC DNA]</scope>
    <source>
        <strain evidence="1 2">DSM 103495</strain>
    </source>
</reference>
<name>A0A543FDX5_9NOCA</name>
<dbReference type="Proteomes" id="UP000316331">
    <property type="component" value="Unassembled WGS sequence"/>
</dbReference>
<evidence type="ECO:0000313" key="2">
    <source>
        <dbReference type="Proteomes" id="UP000316331"/>
    </source>
</evidence>